<protein>
    <submittedName>
        <fullName evidence="2">Uncharacterized protein</fullName>
    </submittedName>
</protein>
<feature type="compositionally biased region" description="Low complexity" evidence="1">
    <location>
        <begin position="40"/>
        <end position="56"/>
    </location>
</feature>
<dbReference type="AlphaFoldDB" id="A0A4Y9Z9K4"/>
<accession>A0A4Y9Z9K4</accession>
<name>A0A4Y9Z9K4_9AGAM</name>
<sequence length="284" mass="31273">MQTPQWLSTEMQASTPSDIRLAGPECLPVTHLHPSETYNTSSSSTTTPTTTTSPSTIDSIYNLYNPEEDHSKPYEILADLDMITLLHNTPSVTCSPAAPSPCHTPPIERTSGLTSMLKASYPWHRSPSMVDVADVPISRRLAPTSASPVKSTAAWQAQQYLHKGSKPRTTLPNANSKSRPLRQLMPSESKFAGTKRRAEDSRPFLRNPRKKEDAYERFKKQRTMFDVNGKETACGAGVQAASKDPVKLLSPVQEPETDLPEQFINDLGYDPSTLPSWTLSSMSG</sequence>
<evidence type="ECO:0000313" key="2">
    <source>
        <dbReference type="EMBL" id="TFY70513.1"/>
    </source>
</evidence>
<reference evidence="2 3" key="1">
    <citation type="submission" date="2019-02" db="EMBL/GenBank/DDBJ databases">
        <title>Genome sequencing of the rare red list fungi Dentipellis fragilis.</title>
        <authorList>
            <person name="Buettner E."/>
            <person name="Kellner H."/>
        </authorList>
    </citation>
    <scope>NUCLEOTIDE SEQUENCE [LARGE SCALE GENOMIC DNA]</scope>
    <source>
        <strain evidence="2 3">DSM 105465</strain>
    </source>
</reference>
<organism evidence="2 3">
    <name type="scientific">Dentipellis fragilis</name>
    <dbReference type="NCBI Taxonomy" id="205917"/>
    <lineage>
        <taxon>Eukaryota</taxon>
        <taxon>Fungi</taxon>
        <taxon>Dikarya</taxon>
        <taxon>Basidiomycota</taxon>
        <taxon>Agaricomycotina</taxon>
        <taxon>Agaricomycetes</taxon>
        <taxon>Russulales</taxon>
        <taxon>Hericiaceae</taxon>
        <taxon>Dentipellis</taxon>
    </lineage>
</organism>
<evidence type="ECO:0000313" key="3">
    <source>
        <dbReference type="Proteomes" id="UP000298327"/>
    </source>
</evidence>
<feature type="region of interest" description="Disordered" evidence="1">
    <location>
        <begin position="161"/>
        <end position="201"/>
    </location>
</feature>
<comment type="caution">
    <text evidence="2">The sequence shown here is derived from an EMBL/GenBank/DDBJ whole genome shotgun (WGS) entry which is preliminary data.</text>
</comment>
<dbReference type="Proteomes" id="UP000298327">
    <property type="component" value="Unassembled WGS sequence"/>
</dbReference>
<feature type="region of interest" description="Disordered" evidence="1">
    <location>
        <begin position="30"/>
        <end position="58"/>
    </location>
</feature>
<evidence type="ECO:0000256" key="1">
    <source>
        <dbReference type="SAM" id="MobiDB-lite"/>
    </source>
</evidence>
<dbReference type="EMBL" id="SEOQ01000098">
    <property type="protein sequence ID" value="TFY70513.1"/>
    <property type="molecule type" value="Genomic_DNA"/>
</dbReference>
<proteinExistence type="predicted"/>
<gene>
    <name evidence="2" type="ORF">EVG20_g2489</name>
</gene>
<feature type="compositionally biased region" description="Polar residues" evidence="1">
    <location>
        <begin position="167"/>
        <end position="178"/>
    </location>
</feature>
<keyword evidence="3" id="KW-1185">Reference proteome</keyword>
<feature type="compositionally biased region" description="Polar residues" evidence="1">
    <location>
        <begin position="1"/>
        <end position="17"/>
    </location>
</feature>
<feature type="region of interest" description="Disordered" evidence="1">
    <location>
        <begin position="1"/>
        <end position="20"/>
    </location>
</feature>
<dbReference type="OrthoDB" id="10550301at2759"/>